<keyword evidence="7 11" id="KW-0805">Transcription regulation</keyword>
<dbReference type="Pfam" id="PF02467">
    <property type="entry name" value="Whib"/>
    <property type="match status" value="1"/>
</dbReference>
<evidence type="ECO:0000259" key="12">
    <source>
        <dbReference type="PROSITE" id="PS51674"/>
    </source>
</evidence>
<evidence type="ECO:0000256" key="7">
    <source>
        <dbReference type="ARBA" id="ARBA00023015"/>
    </source>
</evidence>
<dbReference type="PANTHER" id="PTHR38839">
    <property type="entry name" value="TRANSCRIPTIONAL REGULATOR WHID-RELATED"/>
    <property type="match status" value="1"/>
</dbReference>
<comment type="similarity">
    <text evidence="2 11">Belongs to the WhiB family.</text>
</comment>
<protein>
    <recommendedName>
        <fullName evidence="11">Transcriptional regulator WhiB</fullName>
    </recommendedName>
</protein>
<dbReference type="InterPro" id="IPR034768">
    <property type="entry name" value="4FE4S_WBL"/>
</dbReference>
<gene>
    <name evidence="11" type="primary">whiB</name>
    <name evidence="13" type="ORF">J2S36_000806</name>
</gene>
<comment type="PTM">
    <text evidence="11">Upon Fe-S cluster removal intramolecular disulfide bonds are formed.</text>
</comment>
<dbReference type="PROSITE" id="PS51674">
    <property type="entry name" value="4FE4S_WBL"/>
    <property type="match status" value="1"/>
</dbReference>
<comment type="PTM">
    <text evidence="11">The Fe-S cluster can be nitrosylated by nitric oxide (NO).</text>
</comment>
<keyword evidence="4 11" id="KW-0479">Metal-binding</keyword>
<comment type="function">
    <text evidence="11">Acts as a transcriptional regulator. Probably redox-responsive. The apo- but not holo-form probably binds DNA.</text>
</comment>
<accession>A0ABU1T1K3</accession>
<dbReference type="InterPro" id="IPR003482">
    <property type="entry name" value="Whib"/>
</dbReference>
<feature type="binding site" evidence="11">
    <location>
        <position position="81"/>
    </location>
    <ligand>
        <name>[4Fe-4S] cluster</name>
        <dbReference type="ChEBI" id="CHEBI:49883"/>
    </ligand>
</feature>
<evidence type="ECO:0000256" key="5">
    <source>
        <dbReference type="ARBA" id="ARBA00023004"/>
    </source>
</evidence>
<reference evidence="13 14" key="1">
    <citation type="submission" date="2023-07" db="EMBL/GenBank/DDBJ databases">
        <title>Sequencing the genomes of 1000 actinobacteria strains.</title>
        <authorList>
            <person name="Klenk H.-P."/>
        </authorList>
    </citation>
    <scope>NUCLEOTIDE SEQUENCE [LARGE SCALE GENOMIC DNA]</scope>
    <source>
        <strain evidence="13 14">DSM 15539</strain>
    </source>
</reference>
<keyword evidence="11" id="KW-0963">Cytoplasm</keyword>
<organism evidence="13 14">
    <name type="scientific">Arcanobacterium hippocoleae</name>
    <dbReference type="NCBI Taxonomy" id="149017"/>
    <lineage>
        <taxon>Bacteria</taxon>
        <taxon>Bacillati</taxon>
        <taxon>Actinomycetota</taxon>
        <taxon>Actinomycetes</taxon>
        <taxon>Actinomycetales</taxon>
        <taxon>Actinomycetaceae</taxon>
        <taxon>Arcanobacterium</taxon>
    </lineage>
</organism>
<evidence type="ECO:0000256" key="1">
    <source>
        <dbReference type="ARBA" id="ARBA00004496"/>
    </source>
</evidence>
<feature type="domain" description="4Fe-4S Wbl-type" evidence="12">
    <location>
        <begin position="57"/>
        <end position="114"/>
    </location>
</feature>
<evidence type="ECO:0000313" key="13">
    <source>
        <dbReference type="EMBL" id="MDR6939263.1"/>
    </source>
</evidence>
<keyword evidence="8 11" id="KW-0238">DNA-binding</keyword>
<comment type="cofactor">
    <cofactor evidence="11">
        <name>[4Fe-4S] cluster</name>
        <dbReference type="ChEBI" id="CHEBI:49883"/>
    </cofactor>
    <text evidence="11">Binds 1 [4Fe-4S] cluster per subunit. Following nitrosylation of the [4Fe-4S] cluster binds 1 [4Fe-8(NO)] cluster per subunit.</text>
</comment>
<keyword evidence="5 11" id="KW-0408">Iron</keyword>
<evidence type="ECO:0000256" key="9">
    <source>
        <dbReference type="ARBA" id="ARBA00023157"/>
    </source>
</evidence>
<feature type="binding site" evidence="11">
    <location>
        <position position="84"/>
    </location>
    <ligand>
        <name>[4Fe-4S] cluster</name>
        <dbReference type="ChEBI" id="CHEBI:49883"/>
    </ligand>
</feature>
<evidence type="ECO:0000256" key="8">
    <source>
        <dbReference type="ARBA" id="ARBA00023125"/>
    </source>
</evidence>
<keyword evidence="14" id="KW-1185">Reference proteome</keyword>
<evidence type="ECO:0000256" key="2">
    <source>
        <dbReference type="ARBA" id="ARBA00006597"/>
    </source>
</evidence>
<evidence type="ECO:0000256" key="4">
    <source>
        <dbReference type="ARBA" id="ARBA00022723"/>
    </source>
</evidence>
<keyword evidence="3 11" id="KW-0004">4Fe-4S</keyword>
<sequence>MWQEAAVFELDAHRPKGAAAPRLESQAAREQALMQGIFNLGYGTTHADDLSWMEDALCAQTDPDIFYPEKGGSTAPATSICQGCAVRAQCLEYAITNDIRHGIWGGTSDNDRKRIARERRIAQGGRR</sequence>
<evidence type="ECO:0000313" key="14">
    <source>
        <dbReference type="Proteomes" id="UP001266099"/>
    </source>
</evidence>
<name>A0ABU1T1K3_9ACTO</name>
<keyword evidence="6 11" id="KW-0411">Iron-sulfur</keyword>
<evidence type="ECO:0000256" key="6">
    <source>
        <dbReference type="ARBA" id="ARBA00023014"/>
    </source>
</evidence>
<feature type="binding site" evidence="11">
    <location>
        <position position="58"/>
    </location>
    <ligand>
        <name>[4Fe-4S] cluster</name>
        <dbReference type="ChEBI" id="CHEBI:49883"/>
    </ligand>
</feature>
<dbReference type="Proteomes" id="UP001266099">
    <property type="component" value="Unassembled WGS sequence"/>
</dbReference>
<comment type="caution">
    <text evidence="13">The sequence shown here is derived from an EMBL/GenBank/DDBJ whole genome shotgun (WGS) entry which is preliminary data.</text>
</comment>
<dbReference type="HAMAP" id="MF_01479">
    <property type="entry name" value="WhiB"/>
    <property type="match status" value="1"/>
</dbReference>
<dbReference type="EMBL" id="JAVDUJ010000001">
    <property type="protein sequence ID" value="MDR6939263.1"/>
    <property type="molecule type" value="Genomic_DNA"/>
</dbReference>
<dbReference type="PANTHER" id="PTHR38839:SF4">
    <property type="entry name" value="TRANSCRIPTIONAL REGULATOR WHIB"/>
    <property type="match status" value="1"/>
</dbReference>
<proteinExistence type="inferred from homology"/>
<comment type="subcellular location">
    <subcellularLocation>
        <location evidence="1 11">Cytoplasm</location>
    </subcellularLocation>
</comment>
<evidence type="ECO:0000256" key="3">
    <source>
        <dbReference type="ARBA" id="ARBA00022485"/>
    </source>
</evidence>
<keyword evidence="10 11" id="KW-0804">Transcription</keyword>
<feature type="binding site" evidence="11">
    <location>
        <position position="90"/>
    </location>
    <ligand>
        <name>[4Fe-4S] cluster</name>
        <dbReference type="ChEBI" id="CHEBI:49883"/>
    </ligand>
</feature>
<evidence type="ECO:0000256" key="11">
    <source>
        <dbReference type="HAMAP-Rule" id="MF_01479"/>
    </source>
</evidence>
<keyword evidence="9 11" id="KW-1015">Disulfide bond</keyword>
<evidence type="ECO:0000256" key="10">
    <source>
        <dbReference type="ARBA" id="ARBA00023163"/>
    </source>
</evidence>